<dbReference type="Proteomes" id="UP001634394">
    <property type="component" value="Unassembled WGS sequence"/>
</dbReference>
<dbReference type="AlphaFoldDB" id="A0ABD3UUI5"/>
<keyword evidence="2" id="KW-1185">Reference proteome</keyword>
<sequence length="84" mass="9840">MYQQVQKQQGGSTRRVHICKESTIQEAEEVAMSLLFPYGTSPNGSIEEFDFEIRDFSEEKVECNETICEMYDRTGMNILRFFLE</sequence>
<evidence type="ECO:0000313" key="2">
    <source>
        <dbReference type="Proteomes" id="UP001634394"/>
    </source>
</evidence>
<gene>
    <name evidence="1" type="ORF">ACJMK2_015627</name>
</gene>
<reference evidence="1 2" key="1">
    <citation type="submission" date="2024-11" db="EMBL/GenBank/DDBJ databases">
        <title>Chromosome-level genome assembly of the freshwater bivalve Anodonta woodiana.</title>
        <authorList>
            <person name="Chen X."/>
        </authorList>
    </citation>
    <scope>NUCLEOTIDE SEQUENCE [LARGE SCALE GENOMIC DNA]</scope>
    <source>
        <strain evidence="1">MN2024</strain>
        <tissue evidence="1">Gills</tissue>
    </source>
</reference>
<proteinExistence type="predicted"/>
<name>A0ABD3UUI5_SINWO</name>
<protein>
    <submittedName>
        <fullName evidence="1">Uncharacterized protein</fullName>
    </submittedName>
</protein>
<organism evidence="1 2">
    <name type="scientific">Sinanodonta woodiana</name>
    <name type="common">Chinese pond mussel</name>
    <name type="synonym">Anodonta woodiana</name>
    <dbReference type="NCBI Taxonomy" id="1069815"/>
    <lineage>
        <taxon>Eukaryota</taxon>
        <taxon>Metazoa</taxon>
        <taxon>Spiralia</taxon>
        <taxon>Lophotrochozoa</taxon>
        <taxon>Mollusca</taxon>
        <taxon>Bivalvia</taxon>
        <taxon>Autobranchia</taxon>
        <taxon>Heteroconchia</taxon>
        <taxon>Palaeoheterodonta</taxon>
        <taxon>Unionida</taxon>
        <taxon>Unionoidea</taxon>
        <taxon>Unionidae</taxon>
        <taxon>Unioninae</taxon>
        <taxon>Sinanodonta</taxon>
    </lineage>
</organism>
<comment type="caution">
    <text evidence="1">The sequence shown here is derived from an EMBL/GenBank/DDBJ whole genome shotgun (WGS) entry which is preliminary data.</text>
</comment>
<accession>A0ABD3UUI5</accession>
<dbReference type="EMBL" id="JBJQND010000015">
    <property type="protein sequence ID" value="KAL3851935.1"/>
    <property type="molecule type" value="Genomic_DNA"/>
</dbReference>
<evidence type="ECO:0000313" key="1">
    <source>
        <dbReference type="EMBL" id="KAL3851935.1"/>
    </source>
</evidence>